<dbReference type="InterPro" id="IPR005225">
    <property type="entry name" value="Small_GTP-bd"/>
</dbReference>
<proteinExistence type="inferred from homology"/>
<reference evidence="3" key="1">
    <citation type="submission" date="2021-02" db="EMBL/GenBank/DDBJ databases">
        <authorList>
            <person name="Nowell W R."/>
        </authorList>
    </citation>
    <scope>NUCLEOTIDE SEQUENCE</scope>
</reference>
<dbReference type="SMART" id="SM00176">
    <property type="entry name" value="RAN"/>
    <property type="match status" value="1"/>
</dbReference>
<dbReference type="OrthoDB" id="63533at2759"/>
<dbReference type="PANTHER" id="PTHR47978">
    <property type="match status" value="1"/>
</dbReference>
<protein>
    <recommendedName>
        <fullName evidence="6">Ras-related protein Rab-21</fullName>
    </recommendedName>
</protein>
<accession>A0A814BZE4</accession>
<keyword evidence="5" id="KW-1185">Reference proteome</keyword>
<dbReference type="Proteomes" id="UP000663829">
    <property type="component" value="Unassembled WGS sequence"/>
</dbReference>
<organism evidence="3 5">
    <name type="scientific">Didymodactylos carnosus</name>
    <dbReference type="NCBI Taxonomy" id="1234261"/>
    <lineage>
        <taxon>Eukaryota</taxon>
        <taxon>Metazoa</taxon>
        <taxon>Spiralia</taxon>
        <taxon>Gnathifera</taxon>
        <taxon>Rotifera</taxon>
        <taxon>Eurotatoria</taxon>
        <taxon>Bdelloidea</taxon>
        <taxon>Philodinida</taxon>
        <taxon>Philodinidae</taxon>
        <taxon>Didymodactylos</taxon>
    </lineage>
</organism>
<dbReference type="AlphaFoldDB" id="A0A814BZE4"/>
<dbReference type="Proteomes" id="UP000681722">
    <property type="component" value="Unassembled WGS sequence"/>
</dbReference>
<dbReference type="PROSITE" id="PS51421">
    <property type="entry name" value="RAS"/>
    <property type="match status" value="1"/>
</dbReference>
<comment type="similarity">
    <text evidence="1">Belongs to the small GTPase superfamily. Rab family.</text>
</comment>
<dbReference type="InterPro" id="IPR001806">
    <property type="entry name" value="Small_GTPase"/>
</dbReference>
<dbReference type="FunFam" id="3.40.50.300:FF:001447">
    <property type="entry name" value="Ras-related protein Rab-1B"/>
    <property type="match status" value="1"/>
</dbReference>
<sequence length="253" mass="27811">MDTKSLGDQQFCLYAAFFNDLSYNINLDTCLLSAETLYKQLSEHRDVPTSIANLLAIKESKILLSSTSQTIVSSSSTASFKTKKLTLDGKRVELAIWDTAGQERFRALGPLYYRDSNGAILVFDITDEDSFERVKSWTKELRRILGNDCVLCIVGNKIDLEKDRHVPMQIAEDYAKSVGAKLYHTSAKSNKGIEELFNDLAQRLLERLPATTGGTDAVNGPNRISTGKPRGIAIEQSSTEQNNGGRSGGGCCS</sequence>
<dbReference type="SMART" id="SM00174">
    <property type="entry name" value="RHO"/>
    <property type="match status" value="1"/>
</dbReference>
<gene>
    <name evidence="3" type="ORF">GPM918_LOCUS10297</name>
    <name evidence="4" type="ORF">SRO942_LOCUS10298</name>
</gene>
<evidence type="ECO:0000313" key="3">
    <source>
        <dbReference type="EMBL" id="CAF0933179.1"/>
    </source>
</evidence>
<dbReference type="SMART" id="SM00177">
    <property type="entry name" value="ARF"/>
    <property type="match status" value="1"/>
</dbReference>
<dbReference type="SMART" id="SM00173">
    <property type="entry name" value="RAS"/>
    <property type="match status" value="1"/>
</dbReference>
<comment type="caution">
    <text evidence="3">The sequence shown here is derived from an EMBL/GenBank/DDBJ whole genome shotgun (WGS) entry which is preliminary data.</text>
</comment>
<dbReference type="PROSITE" id="PS51419">
    <property type="entry name" value="RAB"/>
    <property type="match status" value="1"/>
</dbReference>
<dbReference type="SUPFAM" id="SSF52540">
    <property type="entry name" value="P-loop containing nucleoside triphosphate hydrolases"/>
    <property type="match status" value="1"/>
</dbReference>
<dbReference type="GO" id="GO:0003924">
    <property type="term" value="F:GTPase activity"/>
    <property type="evidence" value="ECO:0007669"/>
    <property type="project" value="InterPro"/>
</dbReference>
<dbReference type="NCBIfam" id="TIGR00231">
    <property type="entry name" value="small_GTP"/>
    <property type="match status" value="1"/>
</dbReference>
<dbReference type="EMBL" id="CAJNOQ010002013">
    <property type="protein sequence ID" value="CAF0933179.1"/>
    <property type="molecule type" value="Genomic_DNA"/>
</dbReference>
<name>A0A814BZE4_9BILA</name>
<evidence type="ECO:0000256" key="1">
    <source>
        <dbReference type="ARBA" id="ARBA00006270"/>
    </source>
</evidence>
<keyword evidence="2" id="KW-0547">Nucleotide-binding</keyword>
<evidence type="ECO:0008006" key="6">
    <source>
        <dbReference type="Google" id="ProtNLM"/>
    </source>
</evidence>
<dbReference type="SMART" id="SM00175">
    <property type="entry name" value="RAB"/>
    <property type="match status" value="1"/>
</dbReference>
<evidence type="ECO:0000256" key="2">
    <source>
        <dbReference type="ARBA" id="ARBA00022741"/>
    </source>
</evidence>
<dbReference type="PRINTS" id="PR00449">
    <property type="entry name" value="RASTRNSFRMNG"/>
</dbReference>
<evidence type="ECO:0000313" key="4">
    <source>
        <dbReference type="EMBL" id="CAF3710843.1"/>
    </source>
</evidence>
<dbReference type="EMBL" id="CAJOBC010002013">
    <property type="protein sequence ID" value="CAF3710843.1"/>
    <property type="molecule type" value="Genomic_DNA"/>
</dbReference>
<dbReference type="InterPro" id="IPR027417">
    <property type="entry name" value="P-loop_NTPase"/>
</dbReference>
<evidence type="ECO:0000313" key="5">
    <source>
        <dbReference type="Proteomes" id="UP000663829"/>
    </source>
</evidence>
<dbReference type="Gene3D" id="3.40.50.300">
    <property type="entry name" value="P-loop containing nucleotide triphosphate hydrolases"/>
    <property type="match status" value="1"/>
</dbReference>
<dbReference type="Pfam" id="PF00071">
    <property type="entry name" value="Ras"/>
    <property type="match status" value="1"/>
</dbReference>
<dbReference type="GO" id="GO:0005525">
    <property type="term" value="F:GTP binding"/>
    <property type="evidence" value="ECO:0007669"/>
    <property type="project" value="InterPro"/>
</dbReference>